<dbReference type="PANTHER" id="PTHR47478:SF1">
    <property type="entry name" value="PYRIMIDINE 5'-NUCLEOTIDASE YJJG"/>
    <property type="match status" value="1"/>
</dbReference>
<dbReference type="OrthoDB" id="9797415at2"/>
<organism evidence="1 2">
    <name type="scientific">Chitinophaga skermanii</name>
    <dbReference type="NCBI Taxonomy" id="331697"/>
    <lineage>
        <taxon>Bacteria</taxon>
        <taxon>Pseudomonadati</taxon>
        <taxon>Bacteroidota</taxon>
        <taxon>Chitinophagia</taxon>
        <taxon>Chitinophagales</taxon>
        <taxon>Chitinophagaceae</taxon>
        <taxon>Chitinophaga</taxon>
    </lineage>
</organism>
<dbReference type="EMBL" id="QLLL01000008">
    <property type="protein sequence ID" value="RAJ00438.1"/>
    <property type="molecule type" value="Genomic_DNA"/>
</dbReference>
<protein>
    <submittedName>
        <fullName evidence="1">2-haloacid dehalogenase/putative hydrolase of the HAD superfamily</fullName>
    </submittedName>
</protein>
<dbReference type="AlphaFoldDB" id="A0A327Q9F0"/>
<dbReference type="InterPro" id="IPR036412">
    <property type="entry name" value="HAD-like_sf"/>
</dbReference>
<dbReference type="Gene3D" id="3.40.50.1000">
    <property type="entry name" value="HAD superfamily/HAD-like"/>
    <property type="match status" value="1"/>
</dbReference>
<proteinExistence type="predicted"/>
<dbReference type="RefSeq" id="WP_111599552.1">
    <property type="nucleotide sequence ID" value="NZ_QLLL01000008.1"/>
</dbReference>
<dbReference type="GO" id="GO:0008253">
    <property type="term" value="F:5'-nucleotidase activity"/>
    <property type="evidence" value="ECO:0007669"/>
    <property type="project" value="InterPro"/>
</dbReference>
<dbReference type="SUPFAM" id="SSF56784">
    <property type="entry name" value="HAD-like"/>
    <property type="match status" value="1"/>
</dbReference>
<dbReference type="NCBIfam" id="TIGR01549">
    <property type="entry name" value="HAD-SF-IA-v1"/>
    <property type="match status" value="1"/>
</dbReference>
<keyword evidence="2" id="KW-1185">Reference proteome</keyword>
<dbReference type="Pfam" id="PF00702">
    <property type="entry name" value="Hydrolase"/>
    <property type="match status" value="1"/>
</dbReference>
<accession>A0A327Q9F0</accession>
<sequence length="224" mass="25547">MYKAIFFDVDDTLLNFQTSSHAAFIKACSTMNLTYEDRIFNLFTEIDAALWTEQKKNRLTVQQVVDTRFQQLFTQLSLPYSASEMNYIYLGNLANEYALEPAVMEVMQYLAPKYQLYVASNGFLSMQQSRLKLASLSGYFADLYVSNDIGFEKPDQRFFQEMLKRSKLGSKEVLFVGDSLEADMAGASNYNIATCWYNPSNRQGIAGVSPNYTIQNLSQLMTIV</sequence>
<evidence type="ECO:0000313" key="2">
    <source>
        <dbReference type="Proteomes" id="UP000249547"/>
    </source>
</evidence>
<dbReference type="SFLD" id="SFLDS00003">
    <property type="entry name" value="Haloacid_Dehalogenase"/>
    <property type="match status" value="1"/>
</dbReference>
<dbReference type="InterPro" id="IPR052550">
    <property type="entry name" value="Pyrimidine_5'-ntase_YjjG"/>
</dbReference>
<name>A0A327Q9F0_9BACT</name>
<dbReference type="InterPro" id="IPR011951">
    <property type="entry name" value="HAD-SF_hydro_IA_YjjG/PynA"/>
</dbReference>
<dbReference type="Gene3D" id="1.10.150.240">
    <property type="entry name" value="Putative phosphatase, domain 2"/>
    <property type="match status" value="1"/>
</dbReference>
<dbReference type="SFLD" id="SFLDG01129">
    <property type="entry name" value="C1.5:_HAD__Beta-PGM__Phosphata"/>
    <property type="match status" value="1"/>
</dbReference>
<dbReference type="NCBIfam" id="TIGR02254">
    <property type="entry name" value="YjjG_YfnB"/>
    <property type="match status" value="1"/>
</dbReference>
<dbReference type="InterPro" id="IPR006439">
    <property type="entry name" value="HAD-SF_hydro_IA"/>
</dbReference>
<dbReference type="InterPro" id="IPR023214">
    <property type="entry name" value="HAD_sf"/>
</dbReference>
<keyword evidence="1" id="KW-0378">Hydrolase</keyword>
<dbReference type="Proteomes" id="UP000249547">
    <property type="component" value="Unassembled WGS sequence"/>
</dbReference>
<reference evidence="1 2" key="1">
    <citation type="submission" date="2018-06" db="EMBL/GenBank/DDBJ databases">
        <title>Genomic Encyclopedia of Archaeal and Bacterial Type Strains, Phase II (KMG-II): from individual species to whole genera.</title>
        <authorList>
            <person name="Goeker M."/>
        </authorList>
    </citation>
    <scope>NUCLEOTIDE SEQUENCE [LARGE SCALE GENOMIC DNA]</scope>
    <source>
        <strain evidence="1 2">DSM 23857</strain>
    </source>
</reference>
<dbReference type="InterPro" id="IPR023198">
    <property type="entry name" value="PGP-like_dom2"/>
</dbReference>
<gene>
    <name evidence="1" type="ORF">LX64_04144</name>
</gene>
<comment type="caution">
    <text evidence="1">The sequence shown here is derived from an EMBL/GenBank/DDBJ whole genome shotgun (WGS) entry which is preliminary data.</text>
</comment>
<dbReference type="PANTHER" id="PTHR47478">
    <property type="match status" value="1"/>
</dbReference>
<evidence type="ECO:0000313" key="1">
    <source>
        <dbReference type="EMBL" id="RAJ00438.1"/>
    </source>
</evidence>